<dbReference type="InterPro" id="IPR018310">
    <property type="entry name" value="Put_endonuclease_Z1-dom"/>
</dbReference>
<sequence length="934" mass="104625">MALDVKQTEFKSYLKTHLFNPVVPLLFEDLETKGVKFAELLFPDLSLSSVEAVIQELTLENEVTMPEGESIVDAATFKSWIAERKTKTTTDRWDAYKQLLINRDWEANVIKTLDAQTDDVVELLGDPEAASSNWPRRGLLLGDVQSGKTATYLGILNKALDFGYRVVIVIGGHTEDLRQQTQARFDTDLLGIDSETLGAGISDAAIRYVGIGQISGLRSHLMTTVRNDFSKSKADSGVTWVDGGVPTVFVTKKNAALINNIRKYIKDQAPGGRLDIPLVVVDDESDWGSPNTKNEDDPTGVNKAIRSLLDVSKRSTYLAITATPFANIFINDQAKFNFIDPTAAPGIDSETAGTVLKDLFPSDYIRVMKPPNNYNGIITYFPEDCHPAINTDVQDCVAMLPIKHQNFHPVNEMPPSMKKAIHEFLLGTAVRRLRDKKIKPASMLINVSRFKSVQRDVHTLVTEYLKEVIAAIIGEFKRATTLQGPITLEIQQAWFNEFTEVSDVDWDTVAATLFDICEEFRVELINGDTAKIRVARRKLMSSSERKEDDLIPKIIIGGDVLSRGLTLEGLQVSYFVREPRTMDTLMQMGRWFGYRPGYDDLVRIWMPESTCVNFAHSAEVMEELRYTLLDMKARGLTPRDFGLRVLLHPESVNIVAANKGKDTETIEVGPSIWENRLAESYDLSGDDKVEEQNQDAVKTLLSELDRFTHVKSSGKFDMWRNVSLDVIEQFFNEFRGHHGSHWFAKGPNGSLRITDSFENVPGKDAWDIVFVNSGKGPKHSFSDELSVSTSIRNKMGLGNAGNIRVDRRRVATGNDVLGALSVDDRASLKARSSSEVGDNRSAQTKALSIIEHPILMIYVLHAEDPMVPEDTDLKAVPQDLKRIAVTIAFPKMTHEQIVGASKDLKTYQVNQVYWRAYNGYVEHDGDDFYEEEVI</sequence>
<dbReference type="REBASE" id="652183">
    <property type="entry name" value="GhaS2ORF15645P"/>
</dbReference>
<dbReference type="Proteomes" id="UP001060018">
    <property type="component" value="Chromosome"/>
</dbReference>
<dbReference type="RefSeq" id="WP_257745573.1">
    <property type="nucleotide sequence ID" value="NZ_CP102487.1"/>
</dbReference>
<proteinExistence type="predicted"/>
<accession>A0AA94XUK3</accession>
<protein>
    <submittedName>
        <fullName evidence="2">Z1 domain-containing protein</fullName>
    </submittedName>
</protein>
<gene>
    <name evidence="2" type="ORF">NUH22_15655</name>
</gene>
<organism evidence="2 3">
    <name type="scientific">Glutamicibacter halophytocola</name>
    <dbReference type="NCBI Taxonomy" id="1933880"/>
    <lineage>
        <taxon>Bacteria</taxon>
        <taxon>Bacillati</taxon>
        <taxon>Actinomycetota</taxon>
        <taxon>Actinomycetes</taxon>
        <taxon>Micrococcales</taxon>
        <taxon>Micrococcaceae</taxon>
        <taxon>Glutamicibacter</taxon>
    </lineage>
</organism>
<dbReference type="InterPro" id="IPR027417">
    <property type="entry name" value="P-loop_NTPase"/>
</dbReference>
<name>A0AA94XUK3_9MICC</name>
<dbReference type="Gene3D" id="3.40.50.300">
    <property type="entry name" value="P-loop containing nucleotide triphosphate hydrolases"/>
    <property type="match status" value="1"/>
</dbReference>
<dbReference type="Pfam" id="PF10593">
    <property type="entry name" value="Z1"/>
    <property type="match status" value="1"/>
</dbReference>
<feature type="domain" description="Putative endonuclease Z1" evidence="1">
    <location>
        <begin position="416"/>
        <end position="650"/>
    </location>
</feature>
<evidence type="ECO:0000313" key="3">
    <source>
        <dbReference type="Proteomes" id="UP001060018"/>
    </source>
</evidence>
<dbReference type="SUPFAM" id="SSF52540">
    <property type="entry name" value="P-loop containing nucleoside triphosphate hydrolases"/>
    <property type="match status" value="2"/>
</dbReference>
<dbReference type="AlphaFoldDB" id="A0AA94XUK3"/>
<reference evidence="2" key="1">
    <citation type="journal article" date="2022" name="Pest Manag. Sci.">
        <title>Glutamicibacter halophytocola-mediated host fitness of potato tuber moth on Solanaceae crops.</title>
        <authorList>
            <person name="Wang W."/>
            <person name="Xiao G."/>
            <person name="Du G."/>
            <person name="Chang L."/>
            <person name="Yang Y."/>
            <person name="Ye J."/>
            <person name="Chen B."/>
        </authorList>
    </citation>
    <scope>NUCLEOTIDE SEQUENCE</scope>
    <source>
        <strain evidence="2">S2</strain>
    </source>
</reference>
<evidence type="ECO:0000313" key="2">
    <source>
        <dbReference type="EMBL" id="UUX58711.1"/>
    </source>
</evidence>
<evidence type="ECO:0000259" key="1">
    <source>
        <dbReference type="Pfam" id="PF10593"/>
    </source>
</evidence>
<dbReference type="EMBL" id="CP102487">
    <property type="protein sequence ID" value="UUX58711.1"/>
    <property type="molecule type" value="Genomic_DNA"/>
</dbReference>